<evidence type="ECO:0000313" key="1">
    <source>
        <dbReference type="EMBL" id="OGF82767.1"/>
    </source>
</evidence>
<accession>A0A1F5X4F7</accession>
<comment type="caution">
    <text evidence="1">The sequence shown here is derived from an EMBL/GenBank/DDBJ whole genome shotgun (WGS) entry which is preliminary data.</text>
</comment>
<dbReference type="AlphaFoldDB" id="A0A1F5X4F7"/>
<name>A0A1F5X4F7_9BACT</name>
<dbReference type="EMBL" id="MFIA01000018">
    <property type="protein sequence ID" value="OGF82767.1"/>
    <property type="molecule type" value="Genomic_DNA"/>
</dbReference>
<evidence type="ECO:0000313" key="2">
    <source>
        <dbReference type="Proteomes" id="UP000178046"/>
    </source>
</evidence>
<reference evidence="1 2" key="1">
    <citation type="journal article" date="2016" name="Nat. Commun.">
        <title>Thousands of microbial genomes shed light on interconnected biogeochemical processes in an aquifer system.</title>
        <authorList>
            <person name="Anantharaman K."/>
            <person name="Brown C.T."/>
            <person name="Hug L.A."/>
            <person name="Sharon I."/>
            <person name="Castelle C.J."/>
            <person name="Probst A.J."/>
            <person name="Thomas B.C."/>
            <person name="Singh A."/>
            <person name="Wilkins M.J."/>
            <person name="Karaoz U."/>
            <person name="Brodie E.L."/>
            <person name="Williams K.H."/>
            <person name="Hubbard S.S."/>
            <person name="Banfield J.F."/>
        </authorList>
    </citation>
    <scope>NUCLEOTIDE SEQUENCE [LARGE SCALE GENOMIC DNA]</scope>
</reference>
<organism evidence="1 2">
    <name type="scientific">Candidatus Giovannonibacteria bacterium RIFCSPLOWO2_01_FULL_44_16</name>
    <dbReference type="NCBI Taxonomy" id="1798348"/>
    <lineage>
        <taxon>Bacteria</taxon>
        <taxon>Candidatus Giovannoniibacteriota</taxon>
    </lineage>
</organism>
<dbReference type="Proteomes" id="UP000178046">
    <property type="component" value="Unassembled WGS sequence"/>
</dbReference>
<sequence>MNKTIAGTRTSNIVHRQVAAAFREILSDPDAGLEFSRVAGLRLKKSIRSSKTGKTKGLSEVLNKYR</sequence>
<protein>
    <submittedName>
        <fullName evidence="1">Uncharacterized protein</fullName>
    </submittedName>
</protein>
<proteinExistence type="predicted"/>
<gene>
    <name evidence="1" type="ORF">A2924_03525</name>
</gene>